<dbReference type="CDD" id="cd02883">
    <property type="entry name" value="NUDIX_Hydrolase"/>
    <property type="match status" value="1"/>
</dbReference>
<feature type="domain" description="Nudix hydrolase" evidence="1">
    <location>
        <begin position="1"/>
        <end position="123"/>
    </location>
</feature>
<dbReference type="GO" id="GO:0000290">
    <property type="term" value="P:deadenylation-dependent decapping of nuclear-transcribed mRNA"/>
    <property type="evidence" value="ECO:0007669"/>
    <property type="project" value="TreeGrafter"/>
</dbReference>
<evidence type="ECO:0000313" key="2">
    <source>
        <dbReference type="EMBL" id="GAG13173.1"/>
    </source>
</evidence>
<gene>
    <name evidence="2" type="ORF">S01H1_33796</name>
</gene>
<organism evidence="2">
    <name type="scientific">marine sediment metagenome</name>
    <dbReference type="NCBI Taxonomy" id="412755"/>
    <lineage>
        <taxon>unclassified sequences</taxon>
        <taxon>metagenomes</taxon>
        <taxon>ecological metagenomes</taxon>
    </lineage>
</organism>
<dbReference type="AlphaFoldDB" id="X0VL06"/>
<dbReference type="InterPro" id="IPR015797">
    <property type="entry name" value="NUDIX_hydrolase-like_dom_sf"/>
</dbReference>
<dbReference type="PANTHER" id="PTHR23114">
    <property type="entry name" value="M7GPPPN-MRNA HYDROLASE"/>
    <property type="match status" value="1"/>
</dbReference>
<dbReference type="Gene3D" id="3.90.79.10">
    <property type="entry name" value="Nucleoside Triphosphate Pyrophosphohydrolase"/>
    <property type="match status" value="1"/>
</dbReference>
<dbReference type="PANTHER" id="PTHR23114:SF17">
    <property type="entry name" value="M7GPPPN-MRNA HYDROLASE"/>
    <property type="match status" value="1"/>
</dbReference>
<comment type="caution">
    <text evidence="2">The sequence shown here is derived from an EMBL/GenBank/DDBJ whole genome shotgun (WGS) entry which is preliminary data.</text>
</comment>
<dbReference type="Pfam" id="PF00293">
    <property type="entry name" value="NUDIX"/>
    <property type="match status" value="1"/>
</dbReference>
<proteinExistence type="predicted"/>
<protein>
    <recommendedName>
        <fullName evidence="1">Nudix hydrolase domain-containing protein</fullName>
    </recommendedName>
</protein>
<accession>X0VL06</accession>
<reference evidence="2" key="1">
    <citation type="journal article" date="2014" name="Front. Microbiol.">
        <title>High frequency of phylogenetically diverse reductive dehalogenase-homologous genes in deep subseafloor sedimentary metagenomes.</title>
        <authorList>
            <person name="Kawai M."/>
            <person name="Futagami T."/>
            <person name="Toyoda A."/>
            <person name="Takaki Y."/>
            <person name="Nishi S."/>
            <person name="Hori S."/>
            <person name="Arai W."/>
            <person name="Tsubouchi T."/>
            <person name="Morono Y."/>
            <person name="Uchiyama I."/>
            <person name="Ito T."/>
            <person name="Fujiyama A."/>
            <person name="Inagaki F."/>
            <person name="Takami H."/>
        </authorList>
    </citation>
    <scope>NUCLEOTIDE SEQUENCE</scope>
    <source>
        <strain evidence="2">Expedition CK06-06</strain>
    </source>
</reference>
<dbReference type="InterPro" id="IPR000086">
    <property type="entry name" value="NUDIX_hydrolase_dom"/>
</dbReference>
<dbReference type="PROSITE" id="PS51462">
    <property type="entry name" value="NUDIX"/>
    <property type="match status" value="1"/>
</dbReference>
<name>X0VL06_9ZZZZ</name>
<dbReference type="GO" id="GO:0005737">
    <property type="term" value="C:cytoplasm"/>
    <property type="evidence" value="ECO:0007669"/>
    <property type="project" value="TreeGrafter"/>
</dbReference>
<dbReference type="EMBL" id="BARS01021000">
    <property type="protein sequence ID" value="GAG13173.1"/>
    <property type="molecule type" value="Genomic_DNA"/>
</dbReference>
<evidence type="ECO:0000259" key="1">
    <source>
        <dbReference type="PROSITE" id="PS51462"/>
    </source>
</evidence>
<sequence>MNGKTGAGIILKDNTDRILLVLGREHSKWSFPKGHFERIDGTLMRCAERETMEETGLDVSIPKEAKYWVCSKYMYYFTTVEKSVKAFVNRRNEEEITKVQWFTFDQLCDLRNGNFAVRKFVENMADA</sequence>
<dbReference type="SUPFAM" id="SSF55811">
    <property type="entry name" value="Nudix"/>
    <property type="match status" value="1"/>
</dbReference>